<dbReference type="Gene3D" id="3.40.630.30">
    <property type="match status" value="1"/>
</dbReference>
<accession>A0A437QIA0</accession>
<dbReference type="OrthoDB" id="275336at2"/>
<dbReference type="InterPro" id="IPR000182">
    <property type="entry name" value="GNAT_dom"/>
</dbReference>
<proteinExistence type="predicted"/>
<dbReference type="Proteomes" id="UP000287447">
    <property type="component" value="Unassembled WGS sequence"/>
</dbReference>
<dbReference type="AlphaFoldDB" id="A0A437QIA0"/>
<evidence type="ECO:0000313" key="3">
    <source>
        <dbReference type="Proteomes" id="UP000287447"/>
    </source>
</evidence>
<keyword evidence="2" id="KW-0808">Transferase</keyword>
<sequence>MAKWLVEPPVAQTETPVEVTPADPTVPLLDVTVTFLEMTSRPTAPPRPIPVTGSPLSLVRLHRPTVGYYRYIQHTVGDPWLWYERRKMNDEQIHAIITDEDVEIYVLSEGGVPAGFVELDFRDMPDEADIAYFGLMPDFIGKGLGPYLLDWAVHCAWDRDPAPKRLTVNTCTLDHPSALGAYQKAGFTPYARELNKVPDPRALGVIPG</sequence>
<comment type="caution">
    <text evidence="2">The sequence shown here is derived from an EMBL/GenBank/DDBJ whole genome shotgun (WGS) entry which is preliminary data.</text>
</comment>
<dbReference type="InterPro" id="IPR016181">
    <property type="entry name" value="Acyl_CoA_acyltransferase"/>
</dbReference>
<dbReference type="PROSITE" id="PS51186">
    <property type="entry name" value="GNAT"/>
    <property type="match status" value="1"/>
</dbReference>
<gene>
    <name evidence="2" type="ORF">EOI86_23275</name>
</gene>
<dbReference type="CDD" id="cd04301">
    <property type="entry name" value="NAT_SF"/>
    <property type="match status" value="1"/>
</dbReference>
<dbReference type="Pfam" id="PF00583">
    <property type="entry name" value="Acetyltransf_1"/>
    <property type="match status" value="1"/>
</dbReference>
<feature type="domain" description="N-acetyltransferase" evidence="1">
    <location>
        <begin position="59"/>
        <end position="208"/>
    </location>
</feature>
<evidence type="ECO:0000313" key="2">
    <source>
        <dbReference type="EMBL" id="RVU34283.1"/>
    </source>
</evidence>
<organism evidence="2 3">
    <name type="scientific">Hwanghaeella grinnelliae</name>
    <dbReference type="NCBI Taxonomy" id="2500179"/>
    <lineage>
        <taxon>Bacteria</taxon>
        <taxon>Pseudomonadati</taxon>
        <taxon>Pseudomonadota</taxon>
        <taxon>Alphaproteobacteria</taxon>
        <taxon>Rhodospirillales</taxon>
        <taxon>Rhodospirillaceae</taxon>
        <taxon>Hwanghaeella</taxon>
    </lineage>
</organism>
<dbReference type="EMBL" id="SADE01000004">
    <property type="protein sequence ID" value="RVU34283.1"/>
    <property type="molecule type" value="Genomic_DNA"/>
</dbReference>
<evidence type="ECO:0000259" key="1">
    <source>
        <dbReference type="PROSITE" id="PS51186"/>
    </source>
</evidence>
<keyword evidence="3" id="KW-1185">Reference proteome</keyword>
<protein>
    <submittedName>
        <fullName evidence="2">GNAT family N-acetyltransferase</fullName>
    </submittedName>
</protein>
<dbReference type="GO" id="GO:0016747">
    <property type="term" value="F:acyltransferase activity, transferring groups other than amino-acyl groups"/>
    <property type="evidence" value="ECO:0007669"/>
    <property type="project" value="InterPro"/>
</dbReference>
<dbReference type="SUPFAM" id="SSF55729">
    <property type="entry name" value="Acyl-CoA N-acyltransferases (Nat)"/>
    <property type="match status" value="1"/>
</dbReference>
<name>A0A437QIA0_9PROT</name>
<reference evidence="3" key="1">
    <citation type="submission" date="2019-01" db="EMBL/GenBank/DDBJ databases">
        <title>Gri0909 isolated from a small marine red alga.</title>
        <authorList>
            <person name="Kim J."/>
            <person name="Jeong S.E."/>
            <person name="Jeon C.O."/>
        </authorList>
    </citation>
    <scope>NUCLEOTIDE SEQUENCE [LARGE SCALE GENOMIC DNA]</scope>
    <source>
        <strain evidence="3">Gri0909</strain>
    </source>
</reference>